<sequence>MRTWVVGSKLPGVGALGTPLRRREAGVVQNLHELCYTWTACRFRGTTHSKVEL</sequence>
<protein>
    <submittedName>
        <fullName evidence="1">Uncharacterized protein</fullName>
    </submittedName>
</protein>
<gene>
    <name evidence="1" type="ORF">BOTBODRAFT_31169</name>
</gene>
<accession>A0A067MKL1</accession>
<name>A0A067MKL1_BOTB1</name>
<organism evidence="1 2">
    <name type="scientific">Botryobasidium botryosum (strain FD-172 SS1)</name>
    <dbReference type="NCBI Taxonomy" id="930990"/>
    <lineage>
        <taxon>Eukaryota</taxon>
        <taxon>Fungi</taxon>
        <taxon>Dikarya</taxon>
        <taxon>Basidiomycota</taxon>
        <taxon>Agaricomycotina</taxon>
        <taxon>Agaricomycetes</taxon>
        <taxon>Cantharellales</taxon>
        <taxon>Botryobasidiaceae</taxon>
        <taxon>Botryobasidium</taxon>
    </lineage>
</organism>
<evidence type="ECO:0000313" key="1">
    <source>
        <dbReference type="EMBL" id="KDQ16094.1"/>
    </source>
</evidence>
<proteinExistence type="predicted"/>
<dbReference type="InParanoid" id="A0A067MKL1"/>
<dbReference type="HOGENOM" id="CLU_3074134_0_0_1"/>
<dbReference type="AlphaFoldDB" id="A0A067MKL1"/>
<dbReference type="Proteomes" id="UP000027195">
    <property type="component" value="Unassembled WGS sequence"/>
</dbReference>
<feature type="non-terminal residue" evidence="1">
    <location>
        <position position="53"/>
    </location>
</feature>
<evidence type="ECO:0000313" key="2">
    <source>
        <dbReference type="Proteomes" id="UP000027195"/>
    </source>
</evidence>
<dbReference type="EMBL" id="KL198029">
    <property type="protein sequence ID" value="KDQ16094.1"/>
    <property type="molecule type" value="Genomic_DNA"/>
</dbReference>
<keyword evidence="2" id="KW-1185">Reference proteome</keyword>
<reference evidence="2" key="1">
    <citation type="journal article" date="2014" name="Proc. Natl. Acad. Sci. U.S.A.">
        <title>Extensive sampling of basidiomycete genomes demonstrates inadequacy of the white-rot/brown-rot paradigm for wood decay fungi.</title>
        <authorList>
            <person name="Riley R."/>
            <person name="Salamov A.A."/>
            <person name="Brown D.W."/>
            <person name="Nagy L.G."/>
            <person name="Floudas D."/>
            <person name="Held B.W."/>
            <person name="Levasseur A."/>
            <person name="Lombard V."/>
            <person name="Morin E."/>
            <person name="Otillar R."/>
            <person name="Lindquist E.A."/>
            <person name="Sun H."/>
            <person name="LaButti K.M."/>
            <person name="Schmutz J."/>
            <person name="Jabbour D."/>
            <person name="Luo H."/>
            <person name="Baker S.E."/>
            <person name="Pisabarro A.G."/>
            <person name="Walton J.D."/>
            <person name="Blanchette R.A."/>
            <person name="Henrissat B."/>
            <person name="Martin F."/>
            <person name="Cullen D."/>
            <person name="Hibbett D.S."/>
            <person name="Grigoriev I.V."/>
        </authorList>
    </citation>
    <scope>NUCLEOTIDE SEQUENCE [LARGE SCALE GENOMIC DNA]</scope>
    <source>
        <strain evidence="2">FD-172 SS1</strain>
    </source>
</reference>